<feature type="region of interest" description="Disordered" evidence="3">
    <location>
        <begin position="493"/>
        <end position="522"/>
    </location>
</feature>
<keyword evidence="6" id="KW-1185">Reference proteome</keyword>
<keyword evidence="2" id="KW-0413">Isomerase</keyword>
<dbReference type="NCBIfam" id="TIGR00094">
    <property type="entry name" value="tRNA_TruD_broad"/>
    <property type="match status" value="1"/>
</dbReference>
<evidence type="ECO:0000256" key="1">
    <source>
        <dbReference type="ARBA" id="ARBA00007953"/>
    </source>
</evidence>
<dbReference type="RefSeq" id="XP_044720442.1">
    <property type="nucleotide sequence ID" value="XM_044863910.1"/>
</dbReference>
<feature type="domain" description="TRUD" evidence="4">
    <location>
        <begin position="328"/>
        <end position="590"/>
    </location>
</feature>
<evidence type="ECO:0000259" key="4">
    <source>
        <dbReference type="PROSITE" id="PS50984"/>
    </source>
</evidence>
<dbReference type="GO" id="GO:0003723">
    <property type="term" value="F:RNA binding"/>
    <property type="evidence" value="ECO:0007669"/>
    <property type="project" value="InterPro"/>
</dbReference>
<dbReference type="GeneID" id="68354568"/>
<dbReference type="CDD" id="cd02576">
    <property type="entry name" value="PseudoU_synth_ScPUS7"/>
    <property type="match status" value="1"/>
</dbReference>
<dbReference type="OrthoDB" id="447290at2759"/>
<feature type="region of interest" description="Disordered" evidence="3">
    <location>
        <begin position="124"/>
        <end position="146"/>
    </location>
</feature>
<accession>A0A9P8SI84</accession>
<dbReference type="InterPro" id="IPR001656">
    <property type="entry name" value="PsdUridine_synth_TruD"/>
</dbReference>
<feature type="region of interest" description="Disordered" evidence="3">
    <location>
        <begin position="620"/>
        <end position="681"/>
    </location>
</feature>
<feature type="compositionally biased region" description="Basic and acidic residues" evidence="3">
    <location>
        <begin position="645"/>
        <end position="676"/>
    </location>
</feature>
<dbReference type="GO" id="GO:0005634">
    <property type="term" value="C:nucleus"/>
    <property type="evidence" value="ECO:0007669"/>
    <property type="project" value="TreeGrafter"/>
</dbReference>
<evidence type="ECO:0000256" key="2">
    <source>
        <dbReference type="ARBA" id="ARBA00023235"/>
    </source>
</evidence>
<evidence type="ECO:0000313" key="5">
    <source>
        <dbReference type="EMBL" id="KAH0962929.1"/>
    </source>
</evidence>
<comment type="similarity">
    <text evidence="1">Belongs to the pseudouridine synthase TruD family.</text>
</comment>
<protein>
    <submittedName>
        <fullName evidence="5">tRNA pseudouridine synthase D (TruD) domain-containing protein</fullName>
    </submittedName>
</protein>
<dbReference type="GO" id="GO:0009982">
    <property type="term" value="F:pseudouridine synthase activity"/>
    <property type="evidence" value="ECO:0007669"/>
    <property type="project" value="InterPro"/>
</dbReference>
<name>A0A9P8SI84_9HYPO</name>
<organism evidence="5 6">
    <name type="scientific">Hirsutella rhossiliensis</name>
    <dbReference type="NCBI Taxonomy" id="111463"/>
    <lineage>
        <taxon>Eukaryota</taxon>
        <taxon>Fungi</taxon>
        <taxon>Dikarya</taxon>
        <taxon>Ascomycota</taxon>
        <taxon>Pezizomycotina</taxon>
        <taxon>Sordariomycetes</taxon>
        <taxon>Hypocreomycetidae</taxon>
        <taxon>Hypocreales</taxon>
        <taxon>Ophiocordycipitaceae</taxon>
        <taxon>Hirsutella</taxon>
    </lineage>
</organism>
<dbReference type="GO" id="GO:0001522">
    <property type="term" value="P:pseudouridine synthesis"/>
    <property type="evidence" value="ECO:0007669"/>
    <property type="project" value="InterPro"/>
</dbReference>
<feature type="region of interest" description="Disordered" evidence="3">
    <location>
        <begin position="63"/>
        <end position="99"/>
    </location>
</feature>
<dbReference type="AlphaFoldDB" id="A0A9P8SI84"/>
<dbReference type="InterPro" id="IPR042214">
    <property type="entry name" value="TruD_catalytic"/>
</dbReference>
<feature type="compositionally biased region" description="Acidic residues" evidence="3">
    <location>
        <begin position="497"/>
        <end position="511"/>
    </location>
</feature>
<dbReference type="PANTHER" id="PTHR13326">
    <property type="entry name" value="TRNA PSEUDOURIDINE SYNTHASE D"/>
    <property type="match status" value="1"/>
</dbReference>
<dbReference type="PROSITE" id="PS50984">
    <property type="entry name" value="TRUD"/>
    <property type="match status" value="1"/>
</dbReference>
<comment type="caution">
    <text evidence="5">The sequence shown here is derived from an EMBL/GenBank/DDBJ whole genome shotgun (WGS) entry which is preliminary data.</text>
</comment>
<dbReference type="Proteomes" id="UP000824596">
    <property type="component" value="Unassembled WGS sequence"/>
</dbReference>
<dbReference type="Pfam" id="PF01142">
    <property type="entry name" value="TruD"/>
    <property type="match status" value="1"/>
</dbReference>
<dbReference type="PIRSF" id="PIRSF037016">
    <property type="entry name" value="Pseudouridin_synth_euk_prd"/>
    <property type="match status" value="1"/>
</dbReference>
<proteinExistence type="inferred from homology"/>
<dbReference type="PANTHER" id="PTHR13326:SF21">
    <property type="entry name" value="PSEUDOURIDYLATE SYNTHASE PUS7L"/>
    <property type="match status" value="1"/>
</dbReference>
<gene>
    <name evidence="5" type="ORF">HRG_05439</name>
</gene>
<dbReference type="Gene3D" id="3.30.2350.20">
    <property type="entry name" value="TruD, catalytic domain"/>
    <property type="match status" value="2"/>
</dbReference>
<dbReference type="InterPro" id="IPR020103">
    <property type="entry name" value="PsdUridine_synth_cat_dom_sf"/>
</dbReference>
<dbReference type="InterPro" id="IPR011760">
    <property type="entry name" value="PsdUridine_synth_TruD_insert"/>
</dbReference>
<sequence>MADQAQFSVRGGASHSRSIGITQRATPLALAWTGDQRVRFSDFQVNEIGKDGKVVHLSHIGAANGQAQASEASRTEKDTPESTKCVEPAQEEQTKEVSPEDVAILSGLAGDKFANDLVQFYQGGSGTDGEKTTSVMSEPMDDKSKRAQIHGEVRRIFKSTIETSTDASGAILATRVSLRKGKKRGRGARELREDKPTGEYLHFTIYKDNRDTMDAVNQIARVLRIKPQSVGYAGTKDRRASTAQRCSVRHVRQRALAGCSSKLWGIETGDYEYRDESINLGQLLGNEFVIVIKNCKIVGEPTERTPAERLEALKTQVQAALDLMASRGWINYFGHQRFGTYQIGTHEIGKLIIGGKWEDAVMALLSYDEEISSRAASGEVPAEAVKRDQYARHHACMLFKTGQDPEKAAKIMPGRFAAESCIVRHLTKPGTGSMKDYGGALTHITRGLRSMYLHAYQSHVWNHAASRRWELHGDKVVQGDLVIAETEAAPLVSGQDQDGDDIVNPVEDGDEPSVRARPLTEEEASSGRYTIHDVVLPLPGYDVVYPDNEIGDFYQEFMAREENGGLDPHNMRRLRREFSLPGRYRKLMSRFLAAPSVDFRLYSDDVEQMHPTDLDLVRAARKSGGRRKRGDDDAAADGGAASKRLKVDDAGVAEKTDQRADKEQAAKEEGEGDKEAPPAGGADVKVAAVLKFQLGSSAYATVVLRELMGDLPDDTNADAQAQTEAG</sequence>
<evidence type="ECO:0000313" key="6">
    <source>
        <dbReference type="Proteomes" id="UP000824596"/>
    </source>
</evidence>
<dbReference type="EMBL" id="JAIZPD010000005">
    <property type="protein sequence ID" value="KAH0962929.1"/>
    <property type="molecule type" value="Genomic_DNA"/>
</dbReference>
<evidence type="ECO:0000256" key="3">
    <source>
        <dbReference type="SAM" id="MobiDB-lite"/>
    </source>
</evidence>
<reference evidence="5" key="1">
    <citation type="submission" date="2021-09" db="EMBL/GenBank/DDBJ databases">
        <title>A high-quality genome of the endoparasitic fungus Hirsutella rhossiliensis with a comparison of Hirsutella genomes reveals transposable elements contributing to genome size variation.</title>
        <authorList>
            <person name="Lin R."/>
            <person name="Jiao Y."/>
            <person name="Sun X."/>
            <person name="Ling J."/>
            <person name="Xie B."/>
            <person name="Cheng X."/>
        </authorList>
    </citation>
    <scope>NUCLEOTIDE SEQUENCE</scope>
    <source>
        <strain evidence="5">HR02</strain>
    </source>
</reference>
<dbReference type="SUPFAM" id="SSF55120">
    <property type="entry name" value="Pseudouridine synthase"/>
    <property type="match status" value="1"/>
</dbReference>